<reference evidence="18" key="1">
    <citation type="submission" date="2020-12" db="EMBL/GenBank/DDBJ databases">
        <title>Metabolic potential, ecology and presence of endohyphal bacteria is reflected in genomic diversity of Mucoromycotina.</title>
        <authorList>
            <person name="Muszewska A."/>
            <person name="Okrasinska A."/>
            <person name="Steczkiewicz K."/>
            <person name="Drgas O."/>
            <person name="Orlowska M."/>
            <person name="Perlinska-Lenart U."/>
            <person name="Aleksandrzak-Piekarczyk T."/>
            <person name="Szatraj K."/>
            <person name="Zielenkiewicz U."/>
            <person name="Pilsyk S."/>
            <person name="Malc E."/>
            <person name="Mieczkowski P."/>
            <person name="Kruszewska J.S."/>
            <person name="Biernat P."/>
            <person name="Pawlowska J."/>
        </authorList>
    </citation>
    <scope>NUCLEOTIDE SEQUENCE</scope>
    <source>
        <strain evidence="18">WA0000067209</strain>
    </source>
</reference>
<comment type="catalytic activity">
    <reaction evidence="14">
        <text>1D-myo-inositol hexakisphosphate + H2O = 1D-myo-inositol 1,2,4,5,6-pentakisphosphate + phosphate</text>
        <dbReference type="Rhea" id="RHEA:16989"/>
        <dbReference type="ChEBI" id="CHEBI:15377"/>
        <dbReference type="ChEBI" id="CHEBI:43474"/>
        <dbReference type="ChEBI" id="CHEBI:57798"/>
        <dbReference type="ChEBI" id="CHEBI:58130"/>
        <dbReference type="EC" id="3.1.3.62"/>
    </reaction>
    <physiologicalReaction direction="left-to-right" evidence="14">
        <dbReference type="Rhea" id="RHEA:16990"/>
    </physiologicalReaction>
</comment>
<keyword evidence="8" id="KW-0378">Hydrolase</keyword>
<keyword evidence="19" id="KW-1185">Reference proteome</keyword>
<evidence type="ECO:0000256" key="11">
    <source>
        <dbReference type="ARBA" id="ARBA00031642"/>
    </source>
</evidence>
<proteinExistence type="inferred from homology"/>
<dbReference type="PROSITE" id="PS00616">
    <property type="entry name" value="HIS_ACID_PHOSPHAT_1"/>
    <property type="match status" value="1"/>
</dbReference>
<evidence type="ECO:0000256" key="13">
    <source>
        <dbReference type="ARBA" id="ARBA00043671"/>
    </source>
</evidence>
<dbReference type="InterPro" id="IPR016274">
    <property type="entry name" value="Histidine_acid_Pase_euk"/>
</dbReference>
<dbReference type="PIRSF" id="PIRSF000894">
    <property type="entry name" value="Acid_phosphatase"/>
    <property type="match status" value="1"/>
</dbReference>
<comment type="subcellular location">
    <subcellularLocation>
        <location evidence="1">Cell membrane</location>
    </subcellularLocation>
</comment>
<evidence type="ECO:0000313" key="18">
    <source>
        <dbReference type="EMBL" id="KAG2180924.1"/>
    </source>
</evidence>
<dbReference type="Proteomes" id="UP000654370">
    <property type="component" value="Unassembled WGS sequence"/>
</dbReference>
<comment type="similarity">
    <text evidence="2">Belongs to the histidine acid phosphatase family. MINPP1 subfamily.</text>
</comment>
<evidence type="ECO:0000256" key="14">
    <source>
        <dbReference type="ARBA" id="ARBA00043691"/>
    </source>
</evidence>
<evidence type="ECO:0000256" key="2">
    <source>
        <dbReference type="ARBA" id="ARBA00008422"/>
    </source>
</evidence>
<dbReference type="CDD" id="cd07061">
    <property type="entry name" value="HP_HAP_like"/>
    <property type="match status" value="1"/>
</dbReference>
<dbReference type="AlphaFoldDB" id="A0A8H7UJ55"/>
<dbReference type="GO" id="GO:0005886">
    <property type="term" value="C:plasma membrane"/>
    <property type="evidence" value="ECO:0007669"/>
    <property type="project" value="UniProtKB-SubCell"/>
</dbReference>
<dbReference type="SUPFAM" id="SSF53254">
    <property type="entry name" value="Phosphoglycerate mutase-like"/>
    <property type="match status" value="1"/>
</dbReference>
<dbReference type="PANTHER" id="PTHR20963">
    <property type="entry name" value="MULTIPLE INOSITOL POLYPHOSPHATE PHOSPHATASE-RELATED"/>
    <property type="match status" value="1"/>
</dbReference>
<feature type="disulfide bond" evidence="16">
    <location>
        <begin position="259"/>
        <end position="273"/>
    </location>
</feature>
<evidence type="ECO:0000256" key="15">
    <source>
        <dbReference type="ARBA" id="ARBA00043832"/>
    </source>
</evidence>
<feature type="disulfide bond" evidence="16">
    <location>
        <begin position="405"/>
        <end position="410"/>
    </location>
</feature>
<dbReference type="EC" id="3.1.3.62" evidence="4"/>
<comment type="catalytic activity">
    <reaction evidence="13">
        <text>1D-myo-inositol 1,2,4,5,6-pentakisphosphate + H2O = 1D-myo-inositol 1,2,5,6-tetrakisphosphate + phosphate</text>
        <dbReference type="Rhea" id="RHEA:77115"/>
        <dbReference type="ChEBI" id="CHEBI:15377"/>
        <dbReference type="ChEBI" id="CHEBI:43474"/>
        <dbReference type="ChEBI" id="CHEBI:57798"/>
        <dbReference type="ChEBI" id="CHEBI:195535"/>
        <dbReference type="EC" id="3.1.3.62"/>
    </reaction>
    <physiologicalReaction direction="left-to-right" evidence="13">
        <dbReference type="Rhea" id="RHEA:77116"/>
    </physiologicalReaction>
</comment>
<feature type="disulfide bond" evidence="16">
    <location>
        <begin position="62"/>
        <end position="385"/>
    </location>
</feature>
<evidence type="ECO:0000256" key="7">
    <source>
        <dbReference type="ARBA" id="ARBA00022729"/>
    </source>
</evidence>
<feature type="chain" id="PRO_5034525510" description="Multiple inositol polyphosphate phosphatase 1" evidence="17">
    <location>
        <begin position="20"/>
        <end position="433"/>
    </location>
</feature>
<comment type="caution">
    <text evidence="18">The sequence shown here is derived from an EMBL/GenBank/DDBJ whole genome shotgun (WGS) entry which is preliminary data.</text>
</comment>
<keyword evidence="7 17" id="KW-0732">Signal</keyword>
<keyword evidence="10" id="KW-0325">Glycoprotein</keyword>
<dbReference type="Pfam" id="PF00328">
    <property type="entry name" value="His_Phos_2"/>
    <property type="match status" value="1"/>
</dbReference>
<evidence type="ECO:0000256" key="17">
    <source>
        <dbReference type="SAM" id="SignalP"/>
    </source>
</evidence>
<comment type="catalytic activity">
    <reaction evidence="15">
        <text>(2R)-2,3-bisphosphoglycerate + H2O = (2R)-2-phosphoglycerate + phosphate</text>
        <dbReference type="Rhea" id="RHEA:27381"/>
        <dbReference type="ChEBI" id="CHEBI:15377"/>
        <dbReference type="ChEBI" id="CHEBI:43474"/>
        <dbReference type="ChEBI" id="CHEBI:58248"/>
        <dbReference type="ChEBI" id="CHEBI:58289"/>
        <dbReference type="EC" id="3.1.3.80"/>
    </reaction>
    <physiologicalReaction direction="left-to-right" evidence="15">
        <dbReference type="Rhea" id="RHEA:27382"/>
    </physiologicalReaction>
</comment>
<keyword evidence="16" id="KW-1015">Disulfide bond</keyword>
<evidence type="ECO:0000256" key="8">
    <source>
        <dbReference type="ARBA" id="ARBA00022801"/>
    </source>
</evidence>
<keyword evidence="6" id="KW-1003">Cell membrane</keyword>
<evidence type="ECO:0000256" key="3">
    <source>
        <dbReference type="ARBA" id="ARBA00012976"/>
    </source>
</evidence>
<keyword evidence="9" id="KW-0472">Membrane</keyword>
<feature type="signal peptide" evidence="17">
    <location>
        <begin position="1"/>
        <end position="19"/>
    </location>
</feature>
<evidence type="ECO:0000256" key="1">
    <source>
        <dbReference type="ARBA" id="ARBA00004236"/>
    </source>
</evidence>
<name>A0A8H7UJ55_MORIS</name>
<dbReference type="OrthoDB" id="6509975at2759"/>
<dbReference type="Gene3D" id="3.40.50.1240">
    <property type="entry name" value="Phosphoglycerate mutase-like"/>
    <property type="match status" value="1"/>
</dbReference>
<dbReference type="EC" id="3.1.3.80" evidence="3"/>
<evidence type="ECO:0000313" key="19">
    <source>
        <dbReference type="Proteomes" id="UP000654370"/>
    </source>
</evidence>
<sequence>MVPFFRLGVLGCVFALSHSLPNSNQFPLAGPSRVDWIKQHLATKSPYDVGAIDMLKDPDNACQIVQIHSVIRHGTRWPTVKDTIDINNLVLHLSTSKSERLYWLKEWENPFTLKKAGYLHTVGQEELYQLGQRTRHRYKQLLSTIDLATDELQFASDDQSRTARSGSAFHLGFLEQYGNLTSAHIAPVAWSTYAKSQDTYIQMKRHCPRWQVEVADNPNTTLQAELWIENQLTPISARLSAEFNIDLNANHLDAIYSACAFETSFYHSESNWCQLLEAEDILALEYADDLKQYYTYGYGNEINQWVATDLMTLLLRSISSPYPPTMSFSFGHSQTVLFMLAFLGLNQDNFTLGADTHMEQIRDRKFRTSRLSSFAANIGFELWDCNGDRYIRTLVSESEVTLPGCGRSFCPFQLFNDMISRKIERNYSTICQL</sequence>
<gene>
    <name evidence="18" type="ORF">INT43_008504</name>
</gene>
<dbReference type="GO" id="GO:0052745">
    <property type="term" value="F:inositol phosphate phosphatase activity"/>
    <property type="evidence" value="ECO:0007669"/>
    <property type="project" value="TreeGrafter"/>
</dbReference>
<dbReference type="InterPro" id="IPR029033">
    <property type="entry name" value="His_PPase_superfam"/>
</dbReference>
<evidence type="ECO:0000256" key="4">
    <source>
        <dbReference type="ARBA" id="ARBA00013040"/>
    </source>
</evidence>
<evidence type="ECO:0000256" key="12">
    <source>
        <dbReference type="ARBA" id="ARBA00043668"/>
    </source>
</evidence>
<evidence type="ECO:0000256" key="6">
    <source>
        <dbReference type="ARBA" id="ARBA00022475"/>
    </source>
</evidence>
<dbReference type="InterPro" id="IPR033379">
    <property type="entry name" value="Acid_Pase_AS"/>
</dbReference>
<dbReference type="EMBL" id="JAEPQZ010000005">
    <property type="protein sequence ID" value="KAG2180924.1"/>
    <property type="molecule type" value="Genomic_DNA"/>
</dbReference>
<protein>
    <recommendedName>
        <fullName evidence="5">Multiple inositol polyphosphate phosphatase 1</fullName>
        <ecNumber evidence="4">3.1.3.62</ecNumber>
        <ecNumber evidence="3">3.1.3.80</ecNumber>
    </recommendedName>
    <alternativeName>
        <fullName evidence="11">2,3-bisphosphoglycerate 3-phosphatase</fullName>
    </alternativeName>
</protein>
<dbReference type="GO" id="GO:0003993">
    <property type="term" value="F:acid phosphatase activity"/>
    <property type="evidence" value="ECO:0007669"/>
    <property type="project" value="TreeGrafter"/>
</dbReference>
<dbReference type="PANTHER" id="PTHR20963:SF8">
    <property type="entry name" value="MULTIPLE INOSITOL POLYPHOSPHATE PHOSPHATASE 1"/>
    <property type="match status" value="1"/>
</dbReference>
<evidence type="ECO:0000256" key="5">
    <source>
        <dbReference type="ARBA" id="ARBA00018097"/>
    </source>
</evidence>
<evidence type="ECO:0000256" key="9">
    <source>
        <dbReference type="ARBA" id="ARBA00023136"/>
    </source>
</evidence>
<dbReference type="GO" id="GO:0034417">
    <property type="term" value="F:bisphosphoglycerate 3-phosphatase activity"/>
    <property type="evidence" value="ECO:0007669"/>
    <property type="project" value="UniProtKB-EC"/>
</dbReference>
<accession>A0A8H7UJ55</accession>
<evidence type="ECO:0000256" key="10">
    <source>
        <dbReference type="ARBA" id="ARBA00023180"/>
    </source>
</evidence>
<organism evidence="18 19">
    <name type="scientific">Mortierella isabellina</name>
    <name type="common">Filamentous fungus</name>
    <name type="synonym">Umbelopsis isabellina</name>
    <dbReference type="NCBI Taxonomy" id="91625"/>
    <lineage>
        <taxon>Eukaryota</taxon>
        <taxon>Fungi</taxon>
        <taxon>Fungi incertae sedis</taxon>
        <taxon>Mucoromycota</taxon>
        <taxon>Mucoromycotina</taxon>
        <taxon>Umbelopsidomycetes</taxon>
        <taxon>Umbelopsidales</taxon>
        <taxon>Umbelopsidaceae</taxon>
        <taxon>Umbelopsis</taxon>
    </lineage>
</organism>
<comment type="catalytic activity">
    <reaction evidence="12">
        <text>1D-myo-inositol 1,2,5,6-tetrakisphosphate + H2O = 1D-myo-inositol 1,2,6-trisphosphate + phosphate</text>
        <dbReference type="Rhea" id="RHEA:77119"/>
        <dbReference type="ChEBI" id="CHEBI:15377"/>
        <dbReference type="ChEBI" id="CHEBI:43474"/>
        <dbReference type="ChEBI" id="CHEBI:195535"/>
        <dbReference type="ChEBI" id="CHEBI:195537"/>
        <dbReference type="EC" id="3.1.3.62"/>
    </reaction>
    <physiologicalReaction direction="left-to-right" evidence="12">
        <dbReference type="Rhea" id="RHEA:77120"/>
    </physiologicalReaction>
</comment>
<dbReference type="InterPro" id="IPR000560">
    <property type="entry name" value="His_Pase_clade-2"/>
</dbReference>
<evidence type="ECO:0000256" key="16">
    <source>
        <dbReference type="PIRSR" id="PIRSR000894-2"/>
    </source>
</evidence>